<evidence type="ECO:0000256" key="1">
    <source>
        <dbReference type="ARBA" id="ARBA00022598"/>
    </source>
</evidence>
<dbReference type="AlphaFoldDB" id="A0A0F4J2Y8"/>
<organism evidence="6 7">
    <name type="scientific">Streptomyces katrae</name>
    <dbReference type="NCBI Taxonomy" id="68223"/>
    <lineage>
        <taxon>Bacteria</taxon>
        <taxon>Bacillati</taxon>
        <taxon>Actinomycetota</taxon>
        <taxon>Actinomycetes</taxon>
        <taxon>Kitasatosporales</taxon>
        <taxon>Streptomycetaceae</taxon>
        <taxon>Streptomyces</taxon>
    </lineage>
</organism>
<proteinExistence type="inferred from homology"/>
<dbReference type="InterPro" id="IPR050141">
    <property type="entry name" value="GCL_type2/YbdK_subfam"/>
</dbReference>
<dbReference type="STRING" id="68223.GCA_002028425_05924"/>
<dbReference type="PATRIC" id="fig|68223.7.peg.1278"/>
<dbReference type="GO" id="GO:0042398">
    <property type="term" value="P:modified amino acid biosynthetic process"/>
    <property type="evidence" value="ECO:0007669"/>
    <property type="project" value="InterPro"/>
</dbReference>
<dbReference type="GO" id="GO:0004357">
    <property type="term" value="F:glutamate-cysteine ligase activity"/>
    <property type="evidence" value="ECO:0007669"/>
    <property type="project" value="UniProtKB-EC"/>
</dbReference>
<dbReference type="RefSeq" id="WP_045950001.1">
    <property type="nucleotide sequence ID" value="NZ_JZWV01000751.1"/>
</dbReference>
<dbReference type="GO" id="GO:0005524">
    <property type="term" value="F:ATP binding"/>
    <property type="evidence" value="ECO:0007669"/>
    <property type="project" value="UniProtKB-KW"/>
</dbReference>
<comment type="similarity">
    <text evidence="5">Belongs to the glutamate--cysteine ligase type 2 family. YbdK subfamily.</text>
</comment>
<gene>
    <name evidence="6" type="ORF">VR44_25865</name>
</gene>
<accession>A0A0F4J2Y8</accession>
<dbReference type="InterPro" id="IPR014746">
    <property type="entry name" value="Gln_synth/guanido_kin_cat_dom"/>
</dbReference>
<dbReference type="InterPro" id="IPR006336">
    <property type="entry name" value="GCS2"/>
</dbReference>
<evidence type="ECO:0000313" key="6">
    <source>
        <dbReference type="EMBL" id="KJY28229.1"/>
    </source>
</evidence>
<dbReference type="EC" id="6.3.2.2" evidence="5"/>
<comment type="catalytic activity">
    <reaction evidence="4 5">
        <text>L-cysteine + L-glutamate + ATP = gamma-L-glutamyl-L-cysteine + ADP + phosphate + H(+)</text>
        <dbReference type="Rhea" id="RHEA:13285"/>
        <dbReference type="ChEBI" id="CHEBI:15378"/>
        <dbReference type="ChEBI" id="CHEBI:29985"/>
        <dbReference type="ChEBI" id="CHEBI:30616"/>
        <dbReference type="ChEBI" id="CHEBI:35235"/>
        <dbReference type="ChEBI" id="CHEBI:43474"/>
        <dbReference type="ChEBI" id="CHEBI:58173"/>
        <dbReference type="ChEBI" id="CHEBI:456216"/>
        <dbReference type="EC" id="6.3.2.2"/>
    </reaction>
</comment>
<dbReference type="OrthoDB" id="9803842at2"/>
<keyword evidence="7" id="KW-1185">Reference proteome</keyword>
<dbReference type="Gene3D" id="3.30.590.20">
    <property type="match status" value="1"/>
</dbReference>
<protein>
    <recommendedName>
        <fullName evidence="5">Putative glutamate--cysteine ligase 2</fullName>
        <ecNumber evidence="5">6.3.2.2</ecNumber>
    </recommendedName>
    <alternativeName>
        <fullName evidence="5">Gamma-glutamylcysteine synthetase 2</fullName>
        <shortName evidence="5">GCS 2</shortName>
        <shortName evidence="5">Gamma-GCS 2</shortName>
    </alternativeName>
</protein>
<dbReference type="SUPFAM" id="SSF55931">
    <property type="entry name" value="Glutamine synthetase/guanido kinase"/>
    <property type="match status" value="1"/>
</dbReference>
<dbReference type="NCBIfam" id="TIGR02050">
    <property type="entry name" value="gshA_cyan_rel"/>
    <property type="match status" value="1"/>
</dbReference>
<evidence type="ECO:0000313" key="7">
    <source>
        <dbReference type="Proteomes" id="UP000033551"/>
    </source>
</evidence>
<dbReference type="InterPro" id="IPR011793">
    <property type="entry name" value="YbdK"/>
</dbReference>
<dbReference type="HAMAP" id="MF_01609">
    <property type="entry name" value="Glu_cys_ligase_2"/>
    <property type="match status" value="1"/>
</dbReference>
<evidence type="ECO:0000256" key="4">
    <source>
        <dbReference type="ARBA" id="ARBA00048819"/>
    </source>
</evidence>
<comment type="caution">
    <text evidence="6">The sequence shown here is derived from an EMBL/GenBank/DDBJ whole genome shotgun (WGS) entry which is preliminary data.</text>
</comment>
<evidence type="ECO:0000256" key="3">
    <source>
        <dbReference type="ARBA" id="ARBA00022840"/>
    </source>
</evidence>
<dbReference type="EMBL" id="JZWV01000751">
    <property type="protein sequence ID" value="KJY28229.1"/>
    <property type="molecule type" value="Genomic_DNA"/>
</dbReference>
<dbReference type="PANTHER" id="PTHR36510:SF1">
    <property type="entry name" value="GLUTAMATE--CYSTEINE LIGASE 2-RELATED"/>
    <property type="match status" value="1"/>
</dbReference>
<name>A0A0F4J2Y8_9ACTN</name>
<evidence type="ECO:0000256" key="2">
    <source>
        <dbReference type="ARBA" id="ARBA00022741"/>
    </source>
</evidence>
<reference evidence="6 7" key="1">
    <citation type="submission" date="2015-02" db="EMBL/GenBank/DDBJ databases">
        <authorList>
            <person name="Ju K.-S."/>
            <person name="Doroghazi J.R."/>
            <person name="Metcalf W."/>
        </authorList>
    </citation>
    <scope>NUCLEOTIDE SEQUENCE [LARGE SCALE GENOMIC DNA]</scope>
    <source>
        <strain evidence="6 7">NRRL ISP-5550</strain>
    </source>
</reference>
<evidence type="ECO:0000256" key="5">
    <source>
        <dbReference type="HAMAP-Rule" id="MF_01609"/>
    </source>
</evidence>
<sequence>MHALTMGVEEEYLLVDRASRRPADRAPAVIAAAAAELGDQVQTEFYAAQVEVCTLPVTDTSGLRAELARLRRTAVAAAEEYGCRLVATGTPPVPPARPLAVTDTDRYRRMARTFAALVDRWDGLVCGCHIHLGTMDRATALALSHHIRPWLPVLQSLTGNSPFLLGRDTGFDSCRHRQFSRWPTVGPAPVMREAQYEAYVSALVEHRVLMDRRMLYWYSRPSEHVPTLEIRIADTNADVETVVLVTALLRGLAQGLLAEAEGHQPPPEISDSRLRAAHGLAASDGLHGWGLDLDPVSGERLPAGTLVDRLLARAAPGLEATGDLALVEDLLRRLRNEGSGADRQRSALGRHGRLTEVVDDLAAATAAV</sequence>
<keyword evidence="1 5" id="KW-0436">Ligase</keyword>
<dbReference type="NCBIfam" id="NF010041">
    <property type="entry name" value="PRK13517.1-1"/>
    <property type="match status" value="1"/>
</dbReference>
<dbReference type="Pfam" id="PF04107">
    <property type="entry name" value="GCS2"/>
    <property type="match status" value="1"/>
</dbReference>
<keyword evidence="2 5" id="KW-0547">Nucleotide-binding</keyword>
<comment type="function">
    <text evidence="5">ATP-dependent carboxylate-amine ligase which exhibits weak glutamate--cysteine ligase activity.</text>
</comment>
<dbReference type="PANTHER" id="PTHR36510">
    <property type="entry name" value="GLUTAMATE--CYSTEINE LIGASE 2-RELATED"/>
    <property type="match status" value="1"/>
</dbReference>
<dbReference type="Proteomes" id="UP000033551">
    <property type="component" value="Unassembled WGS sequence"/>
</dbReference>
<keyword evidence="3 5" id="KW-0067">ATP-binding</keyword>